<protein>
    <submittedName>
        <fullName evidence="1">Uncharacterized protein</fullName>
    </submittedName>
</protein>
<gene>
    <name evidence="1" type="ORF">JTE90_018537</name>
</gene>
<evidence type="ECO:0000313" key="1">
    <source>
        <dbReference type="EMBL" id="KAG8191605.1"/>
    </source>
</evidence>
<keyword evidence="2" id="KW-1185">Reference proteome</keyword>
<dbReference type="AlphaFoldDB" id="A0AAV6V4G2"/>
<evidence type="ECO:0000313" key="2">
    <source>
        <dbReference type="Proteomes" id="UP000827092"/>
    </source>
</evidence>
<comment type="caution">
    <text evidence="1">The sequence shown here is derived from an EMBL/GenBank/DDBJ whole genome shotgun (WGS) entry which is preliminary data.</text>
</comment>
<dbReference type="Proteomes" id="UP000827092">
    <property type="component" value="Unassembled WGS sequence"/>
</dbReference>
<name>A0AAV6V4G2_9ARAC</name>
<reference evidence="1 2" key="1">
    <citation type="journal article" date="2022" name="Nat. Ecol. Evol.">
        <title>A masculinizing supergene underlies an exaggerated male reproductive morph in a spider.</title>
        <authorList>
            <person name="Hendrickx F."/>
            <person name="De Corte Z."/>
            <person name="Sonet G."/>
            <person name="Van Belleghem S.M."/>
            <person name="Kostlbacher S."/>
            <person name="Vangestel C."/>
        </authorList>
    </citation>
    <scope>NUCLEOTIDE SEQUENCE [LARGE SCALE GENOMIC DNA]</scope>
    <source>
        <strain evidence="1">W744_W776</strain>
    </source>
</reference>
<dbReference type="EMBL" id="JAFNEN010000156">
    <property type="protein sequence ID" value="KAG8191605.1"/>
    <property type="molecule type" value="Genomic_DNA"/>
</dbReference>
<accession>A0AAV6V4G2</accession>
<proteinExistence type="predicted"/>
<organism evidence="1 2">
    <name type="scientific">Oedothorax gibbosus</name>
    <dbReference type="NCBI Taxonomy" id="931172"/>
    <lineage>
        <taxon>Eukaryota</taxon>
        <taxon>Metazoa</taxon>
        <taxon>Ecdysozoa</taxon>
        <taxon>Arthropoda</taxon>
        <taxon>Chelicerata</taxon>
        <taxon>Arachnida</taxon>
        <taxon>Araneae</taxon>
        <taxon>Araneomorphae</taxon>
        <taxon>Entelegynae</taxon>
        <taxon>Araneoidea</taxon>
        <taxon>Linyphiidae</taxon>
        <taxon>Erigoninae</taxon>
        <taxon>Oedothorax</taxon>
    </lineage>
</organism>
<sequence>MNGSKCSNEKSQPNSIVIQNAFDSVGRWEFNQRENMENQTKRTKMPIVPKGFQIFVRECAKEISVHQFAHSTARLNGMNPNGKIQS</sequence>